<reference evidence="1 2" key="1">
    <citation type="submission" date="2020-08" db="EMBL/GenBank/DDBJ databases">
        <title>Genomic Encyclopedia of Type Strains, Phase IV (KMG-IV): sequencing the most valuable type-strain genomes for metagenomic binning, comparative biology and taxonomic classification.</title>
        <authorList>
            <person name="Goeker M."/>
        </authorList>
    </citation>
    <scope>NUCLEOTIDE SEQUENCE [LARGE SCALE GENOMIC DNA]</scope>
    <source>
        <strain evidence="1 2">DSM 27568</strain>
    </source>
</reference>
<keyword evidence="2" id="KW-1185">Reference proteome</keyword>
<dbReference type="RefSeq" id="WP_183616281.1">
    <property type="nucleotide sequence ID" value="NZ_JACIDY010000002.1"/>
</dbReference>
<comment type="caution">
    <text evidence="1">The sequence shown here is derived from an EMBL/GenBank/DDBJ whole genome shotgun (WGS) entry which is preliminary data.</text>
</comment>
<organism evidence="1 2">
    <name type="scientific">Novosphingobium fluoreni</name>
    <dbReference type="NCBI Taxonomy" id="1391222"/>
    <lineage>
        <taxon>Bacteria</taxon>
        <taxon>Pseudomonadati</taxon>
        <taxon>Pseudomonadota</taxon>
        <taxon>Alphaproteobacteria</taxon>
        <taxon>Sphingomonadales</taxon>
        <taxon>Sphingomonadaceae</taxon>
        <taxon>Novosphingobium</taxon>
    </lineage>
</organism>
<accession>A0A7W6FXP2</accession>
<name>A0A7W6FXP2_9SPHN</name>
<gene>
    <name evidence="1" type="ORF">GGR39_001209</name>
</gene>
<dbReference type="AlphaFoldDB" id="A0A7W6FXP2"/>
<proteinExistence type="predicted"/>
<dbReference type="EMBL" id="JACIDY010000002">
    <property type="protein sequence ID" value="MBB3939569.1"/>
    <property type="molecule type" value="Genomic_DNA"/>
</dbReference>
<evidence type="ECO:0000313" key="2">
    <source>
        <dbReference type="Proteomes" id="UP000561459"/>
    </source>
</evidence>
<sequence length="82" mass="9125">MQGMGQTAGEACPFEFNFDPATFKVGDMVSYRVTGSLEGFPFVGTLLEVHDDHVVLTDDPDKAINRYRGTRESRPLVEESEI</sequence>
<evidence type="ECO:0000313" key="1">
    <source>
        <dbReference type="EMBL" id="MBB3939569.1"/>
    </source>
</evidence>
<protein>
    <submittedName>
        <fullName evidence="1">Uncharacterized protein</fullName>
    </submittedName>
</protein>
<dbReference type="Proteomes" id="UP000561459">
    <property type="component" value="Unassembled WGS sequence"/>
</dbReference>